<evidence type="ECO:0000313" key="2">
    <source>
        <dbReference type="EMBL" id="MDV2078841.1"/>
    </source>
</evidence>
<name>A0ABU3VXD2_9GAMM</name>
<organism evidence="2 3">
    <name type="scientific">Marinobacter xestospongiae</name>
    <dbReference type="NCBI Taxonomy" id="994319"/>
    <lineage>
        <taxon>Bacteria</taxon>
        <taxon>Pseudomonadati</taxon>
        <taxon>Pseudomonadota</taxon>
        <taxon>Gammaproteobacteria</taxon>
        <taxon>Pseudomonadales</taxon>
        <taxon>Marinobacteraceae</taxon>
        <taxon>Marinobacter</taxon>
    </lineage>
</organism>
<sequence length="110" mass="12955">MKTIHKYALKVSRELNRLTLREGFQVVRCEYVVPEKTVYLWVEEPLKVDIPERQYEFRVAFSGEPVPDHYVYRGTALDPFGPEAFHVFEAPAQQREQPYREPSFRPVIAA</sequence>
<reference evidence="2 3" key="1">
    <citation type="submission" date="2023-10" db="EMBL/GenBank/DDBJ databases">
        <title>Characteristics and mechanism of a salt-tolerant marine origin heterotrophic nitrifying- aerobic denitrifying bacteria Marinobacter xestospongiae HN1.</title>
        <authorList>
            <person name="Qi R."/>
        </authorList>
    </citation>
    <scope>NUCLEOTIDE SEQUENCE [LARGE SCALE GENOMIC DNA]</scope>
    <source>
        <strain evidence="2 3">HN1</strain>
    </source>
</reference>
<evidence type="ECO:0000259" key="1">
    <source>
        <dbReference type="Pfam" id="PF24043"/>
    </source>
</evidence>
<dbReference type="Pfam" id="PF24043">
    <property type="entry name" value="DUF7352"/>
    <property type="match status" value="1"/>
</dbReference>
<dbReference type="Proteomes" id="UP001269819">
    <property type="component" value="Unassembled WGS sequence"/>
</dbReference>
<accession>A0ABU3VXD2</accession>
<keyword evidence="3" id="KW-1185">Reference proteome</keyword>
<dbReference type="EMBL" id="JAWIIJ010000005">
    <property type="protein sequence ID" value="MDV2078841.1"/>
    <property type="molecule type" value="Genomic_DNA"/>
</dbReference>
<dbReference type="InterPro" id="IPR055776">
    <property type="entry name" value="DUF7352"/>
</dbReference>
<comment type="caution">
    <text evidence="2">The sequence shown here is derived from an EMBL/GenBank/DDBJ whole genome shotgun (WGS) entry which is preliminary data.</text>
</comment>
<gene>
    <name evidence="2" type="ORF">RYS15_09095</name>
</gene>
<protein>
    <recommendedName>
        <fullName evidence="1">DUF7352 domain-containing protein</fullName>
    </recommendedName>
</protein>
<proteinExistence type="predicted"/>
<evidence type="ECO:0000313" key="3">
    <source>
        <dbReference type="Proteomes" id="UP001269819"/>
    </source>
</evidence>
<feature type="domain" description="DUF7352" evidence="1">
    <location>
        <begin position="1"/>
        <end position="96"/>
    </location>
</feature>
<dbReference type="RefSeq" id="WP_227172686.1">
    <property type="nucleotide sequence ID" value="NZ_BAABBC010000037.1"/>
</dbReference>